<dbReference type="SUPFAM" id="SSF51735">
    <property type="entry name" value="NAD(P)-binding Rossmann-fold domains"/>
    <property type="match status" value="1"/>
</dbReference>
<reference evidence="4" key="2">
    <citation type="submission" date="2024-01" db="EMBL/GenBank/DDBJ databases">
        <title>Comparative genomics of Cryptococcus and Kwoniella reveals pathogenesis evolution and contrasting modes of karyotype evolution via chromosome fusion or intercentromeric recombination.</title>
        <authorList>
            <person name="Coelho M.A."/>
            <person name="David-Palma M."/>
            <person name="Shea T."/>
            <person name="Bowers K."/>
            <person name="Mcginley-Smith S."/>
            <person name="Mohammad A.W."/>
            <person name="Gnirke A."/>
            <person name="Yurkov A.M."/>
            <person name="Nowrousian M."/>
            <person name="Sun S."/>
            <person name="Cuomo C.A."/>
            <person name="Heitman J."/>
        </authorList>
    </citation>
    <scope>NUCLEOTIDE SEQUENCE</scope>
    <source>
        <strain evidence="4">IND107</strain>
    </source>
</reference>
<dbReference type="Proteomes" id="UP000054399">
    <property type="component" value="Unassembled WGS sequence"/>
</dbReference>
<dbReference type="InterPro" id="IPR020904">
    <property type="entry name" value="Sc_DH/Rdtase_CS"/>
</dbReference>
<comment type="similarity">
    <text evidence="1">Belongs to the short-chain dehydrogenases/reductases (SDR) family.</text>
</comment>
<dbReference type="PRINTS" id="PR00080">
    <property type="entry name" value="SDRFAMILY"/>
</dbReference>
<evidence type="ECO:0000313" key="5">
    <source>
        <dbReference type="Proteomes" id="UP000054399"/>
    </source>
</evidence>
<dbReference type="InterPro" id="IPR036291">
    <property type="entry name" value="NAD(P)-bd_dom_sf"/>
</dbReference>
<dbReference type="InterPro" id="IPR002347">
    <property type="entry name" value="SDR_fam"/>
</dbReference>
<sequence length="265" mass="28123">MSPLTPKAAPALADNVLDLFSLKGKVAVVTGASIGIGLAGATAFAEAGANVVLLYARSKHTEKIAADLADRTGVKVKAYQLDVRDYDATQRLVENVVTEFGRLDIWVANAGIPQDDTILDGNRKHWEDIIAVNYTAVVYQAQIVGNTFKKQGNGSFIITASAAGIANIRPTNQGVYNSSKAAVIALARSLAQEFKDFARVNSVSPGYMGDAQGAPESEITNALTRQVLNRTGEYRELAGAYLYLASDASTFCTGTDLIVDGGYHC</sequence>
<evidence type="ECO:0008006" key="6">
    <source>
        <dbReference type="Google" id="ProtNLM"/>
    </source>
</evidence>
<protein>
    <recommendedName>
        <fullName evidence="6">L-xylulose reductase</fullName>
    </recommendedName>
</protein>
<dbReference type="RefSeq" id="XP_066616574.1">
    <property type="nucleotide sequence ID" value="XM_066754673.1"/>
</dbReference>
<dbReference type="PRINTS" id="PR00081">
    <property type="entry name" value="GDHRDH"/>
</dbReference>
<comment type="caution">
    <text evidence="4">The sequence shown here is derived from an EMBL/GenBank/DDBJ whole genome shotgun (WGS) entry which is preliminary data.</text>
</comment>
<accession>A0ABR3C3T7</accession>
<evidence type="ECO:0000313" key="4">
    <source>
        <dbReference type="EMBL" id="KAL0255297.1"/>
    </source>
</evidence>
<name>A0ABR3C3T7_9TREE</name>
<evidence type="ECO:0000256" key="1">
    <source>
        <dbReference type="ARBA" id="ARBA00006484"/>
    </source>
</evidence>
<keyword evidence="5" id="KW-1185">Reference proteome</keyword>
<dbReference type="PANTHER" id="PTHR43008:SF13">
    <property type="entry name" value="L-XYLULOSE REDUCTASE-RELATED"/>
    <property type="match status" value="1"/>
</dbReference>
<reference evidence="4" key="1">
    <citation type="submission" date="2015-01" db="EMBL/GenBank/DDBJ databases">
        <authorList>
            <consortium name="The Broad Institute Genomics Platform"/>
            <person name="Cuomo C."/>
            <person name="Litvintseva A."/>
            <person name="Chen Y."/>
            <person name="Heitman J."/>
            <person name="Sun S."/>
            <person name="Springer D."/>
            <person name="Dromer F."/>
            <person name="Young S."/>
            <person name="Zeng Q."/>
            <person name="Gargeya S."/>
            <person name="Abouelleil A."/>
            <person name="Alvarado L."/>
            <person name="Chapman S.B."/>
            <person name="Gainer-Dewar J."/>
            <person name="Goldberg J."/>
            <person name="Griggs A."/>
            <person name="Gujja S."/>
            <person name="Hansen M."/>
            <person name="Howarth C."/>
            <person name="Imamovic A."/>
            <person name="Larimer J."/>
            <person name="Murphy C."/>
            <person name="Naylor J."/>
            <person name="Pearson M."/>
            <person name="Priest M."/>
            <person name="Roberts A."/>
            <person name="Saif S."/>
            <person name="Shea T."/>
            <person name="Sykes S."/>
            <person name="Wortman J."/>
            <person name="Nusbaum C."/>
            <person name="Birren B."/>
        </authorList>
    </citation>
    <scope>NUCLEOTIDE SEQUENCE</scope>
    <source>
        <strain evidence="4">IND107</strain>
    </source>
</reference>
<evidence type="ECO:0000256" key="2">
    <source>
        <dbReference type="ARBA" id="ARBA00022857"/>
    </source>
</evidence>
<organism evidence="4 5">
    <name type="scientific">Cryptococcus tetragattii IND107</name>
    <dbReference type="NCBI Taxonomy" id="1296105"/>
    <lineage>
        <taxon>Eukaryota</taxon>
        <taxon>Fungi</taxon>
        <taxon>Dikarya</taxon>
        <taxon>Basidiomycota</taxon>
        <taxon>Agaricomycotina</taxon>
        <taxon>Tremellomycetes</taxon>
        <taxon>Tremellales</taxon>
        <taxon>Cryptococcaceae</taxon>
        <taxon>Cryptococcus</taxon>
        <taxon>Cryptococcus gattii species complex</taxon>
    </lineage>
</organism>
<dbReference type="Pfam" id="PF13561">
    <property type="entry name" value="adh_short_C2"/>
    <property type="match status" value="1"/>
</dbReference>
<proteinExistence type="inferred from homology"/>
<keyword evidence="3" id="KW-0560">Oxidoreductase</keyword>
<dbReference type="EMBL" id="ATAM02000001">
    <property type="protein sequence ID" value="KAL0255297.1"/>
    <property type="molecule type" value="Genomic_DNA"/>
</dbReference>
<dbReference type="GeneID" id="91986952"/>
<dbReference type="PROSITE" id="PS00061">
    <property type="entry name" value="ADH_SHORT"/>
    <property type="match status" value="1"/>
</dbReference>
<evidence type="ECO:0000256" key="3">
    <source>
        <dbReference type="ARBA" id="ARBA00023002"/>
    </source>
</evidence>
<keyword evidence="2" id="KW-0521">NADP</keyword>
<dbReference type="PANTHER" id="PTHR43008">
    <property type="entry name" value="BENZIL REDUCTASE"/>
    <property type="match status" value="1"/>
</dbReference>
<gene>
    <name evidence="4" type="ORF">I308_100094</name>
</gene>
<dbReference type="Gene3D" id="3.40.50.720">
    <property type="entry name" value="NAD(P)-binding Rossmann-like Domain"/>
    <property type="match status" value="1"/>
</dbReference>